<evidence type="ECO:0000256" key="2">
    <source>
        <dbReference type="SAM" id="Phobius"/>
    </source>
</evidence>
<gene>
    <name evidence="3" type="ORF">Glove_242g199</name>
</gene>
<feature type="region of interest" description="Disordered" evidence="1">
    <location>
        <begin position="32"/>
        <end position="56"/>
    </location>
</feature>
<comment type="caution">
    <text evidence="3">The sequence shown here is derived from an EMBL/GenBank/DDBJ whole genome shotgun (WGS) entry which is preliminary data.</text>
</comment>
<feature type="transmembrane region" description="Helical" evidence="2">
    <location>
        <begin position="72"/>
        <end position="97"/>
    </location>
</feature>
<keyword evidence="2" id="KW-1133">Transmembrane helix</keyword>
<feature type="transmembrane region" description="Helical" evidence="2">
    <location>
        <begin position="274"/>
        <end position="291"/>
    </location>
</feature>
<dbReference type="EMBL" id="PQFF01000224">
    <property type="protein sequence ID" value="RHZ72448.1"/>
    <property type="molecule type" value="Genomic_DNA"/>
</dbReference>
<keyword evidence="4" id="KW-1185">Reference proteome</keyword>
<sequence length="330" mass="38387">MDKYQFWSNFVTHSSLYFILSFPTGVFTSEISGQPDSSETPTQTNLSATPSETGASNETDSIFLGSLLAFKIFTFITSIFVSIFIYTLPYTLLYYVFKRQDANLDNLENQDNLNDPVDSNDVKVDTTGFTFSRCFKLKLAWLVLSVLRFIFIAFFFINEFSRYLQYGPLVALSLHPQSFIITAVLFCVMIIYELFMLRHVIFIATQAKFCSKFFGVSNSKIYFGLRSLFHLLALVIFFRYSHNEKQRWISLVSFIVNKIVFIGHLYLKRDDVRGYFEYLSYILQLISWIFLPDNEEKFSNTMAYISSGILFAITLGFTCLLFDYSRPKYF</sequence>
<evidence type="ECO:0000313" key="4">
    <source>
        <dbReference type="Proteomes" id="UP000266861"/>
    </source>
</evidence>
<feature type="transmembrane region" description="Helical" evidence="2">
    <location>
        <begin position="139"/>
        <end position="157"/>
    </location>
</feature>
<organism evidence="3 4">
    <name type="scientific">Diversispora epigaea</name>
    <dbReference type="NCBI Taxonomy" id="1348612"/>
    <lineage>
        <taxon>Eukaryota</taxon>
        <taxon>Fungi</taxon>
        <taxon>Fungi incertae sedis</taxon>
        <taxon>Mucoromycota</taxon>
        <taxon>Glomeromycotina</taxon>
        <taxon>Glomeromycetes</taxon>
        <taxon>Diversisporales</taxon>
        <taxon>Diversisporaceae</taxon>
        <taxon>Diversispora</taxon>
    </lineage>
</organism>
<proteinExistence type="predicted"/>
<feature type="transmembrane region" description="Helical" evidence="2">
    <location>
        <begin position="303"/>
        <end position="324"/>
    </location>
</feature>
<protein>
    <submittedName>
        <fullName evidence="3">Uncharacterized protein</fullName>
    </submittedName>
</protein>
<dbReference type="AlphaFoldDB" id="A0A397IDW6"/>
<keyword evidence="2" id="KW-0812">Transmembrane</keyword>
<accession>A0A397IDW6</accession>
<keyword evidence="2" id="KW-0472">Membrane</keyword>
<name>A0A397IDW6_9GLOM</name>
<evidence type="ECO:0000256" key="1">
    <source>
        <dbReference type="SAM" id="MobiDB-lite"/>
    </source>
</evidence>
<feature type="transmembrane region" description="Helical" evidence="2">
    <location>
        <begin position="248"/>
        <end position="267"/>
    </location>
</feature>
<reference evidence="3 4" key="1">
    <citation type="submission" date="2018-08" db="EMBL/GenBank/DDBJ databases">
        <title>Genome and evolution of the arbuscular mycorrhizal fungus Diversispora epigaea (formerly Glomus versiforme) and its bacterial endosymbionts.</title>
        <authorList>
            <person name="Sun X."/>
            <person name="Fei Z."/>
            <person name="Harrison M."/>
        </authorList>
    </citation>
    <scope>NUCLEOTIDE SEQUENCE [LARGE SCALE GENOMIC DNA]</scope>
    <source>
        <strain evidence="3 4">IT104</strain>
    </source>
</reference>
<feature type="transmembrane region" description="Helical" evidence="2">
    <location>
        <begin position="177"/>
        <end position="201"/>
    </location>
</feature>
<feature type="transmembrane region" description="Helical" evidence="2">
    <location>
        <begin position="221"/>
        <end position="242"/>
    </location>
</feature>
<dbReference type="Proteomes" id="UP000266861">
    <property type="component" value="Unassembled WGS sequence"/>
</dbReference>
<evidence type="ECO:0000313" key="3">
    <source>
        <dbReference type="EMBL" id="RHZ72448.1"/>
    </source>
</evidence>